<evidence type="ECO:0000256" key="6">
    <source>
        <dbReference type="SAM" id="MobiDB-lite"/>
    </source>
</evidence>
<evidence type="ECO:0000256" key="4">
    <source>
        <dbReference type="ARBA" id="ARBA00022840"/>
    </source>
</evidence>
<dbReference type="Proteomes" id="UP001604277">
    <property type="component" value="Unassembled WGS sequence"/>
</dbReference>
<gene>
    <name evidence="8" type="ORF">Fot_34124</name>
</gene>
<feature type="compositionally biased region" description="Polar residues" evidence="6">
    <location>
        <begin position="11"/>
        <end position="22"/>
    </location>
</feature>
<feature type="short sequence motif" description="Q motif" evidence="5">
    <location>
        <begin position="471"/>
        <end position="499"/>
    </location>
</feature>
<feature type="region of interest" description="Disordered" evidence="6">
    <location>
        <begin position="55"/>
        <end position="82"/>
    </location>
</feature>
<keyword evidence="9" id="KW-1185">Reference proteome</keyword>
<dbReference type="InterPro" id="IPR027417">
    <property type="entry name" value="P-loop_NTPase"/>
</dbReference>
<evidence type="ECO:0000256" key="1">
    <source>
        <dbReference type="ARBA" id="ARBA00022741"/>
    </source>
</evidence>
<evidence type="ECO:0000256" key="5">
    <source>
        <dbReference type="PROSITE-ProRule" id="PRU00552"/>
    </source>
</evidence>
<evidence type="ECO:0000256" key="2">
    <source>
        <dbReference type="ARBA" id="ARBA00022801"/>
    </source>
</evidence>
<feature type="compositionally biased region" description="Basic and acidic residues" evidence="6">
    <location>
        <begin position="307"/>
        <end position="321"/>
    </location>
</feature>
<dbReference type="Gene3D" id="3.40.50.300">
    <property type="entry name" value="P-loop containing nucleotide triphosphate hydrolases"/>
    <property type="match status" value="1"/>
</dbReference>
<comment type="caution">
    <text evidence="8">The sequence shown here is derived from an EMBL/GenBank/DDBJ whole genome shotgun (WGS) entry which is preliminary data.</text>
</comment>
<dbReference type="EMBL" id="JBFOLJ010000010">
    <property type="protein sequence ID" value="KAL2500276.1"/>
    <property type="molecule type" value="Genomic_DNA"/>
</dbReference>
<feature type="region of interest" description="Disordered" evidence="6">
    <location>
        <begin position="290"/>
        <end position="373"/>
    </location>
</feature>
<keyword evidence="1" id="KW-0547">Nucleotide-binding</keyword>
<reference evidence="9" key="1">
    <citation type="submission" date="2024-07" db="EMBL/GenBank/DDBJ databases">
        <title>Two chromosome-level genome assemblies of Korean endemic species Abeliophyllum distichum and Forsythia ovata (Oleaceae).</title>
        <authorList>
            <person name="Jang H."/>
        </authorList>
    </citation>
    <scope>NUCLEOTIDE SEQUENCE [LARGE SCALE GENOMIC DNA]</scope>
</reference>
<protein>
    <recommendedName>
        <fullName evidence="7">DEAD-box RNA helicase Q domain-containing protein</fullName>
    </recommendedName>
</protein>
<keyword evidence="2" id="KW-0378">Hydrolase</keyword>
<dbReference type="PROSITE" id="PS51195">
    <property type="entry name" value="Q_MOTIF"/>
    <property type="match status" value="1"/>
</dbReference>
<evidence type="ECO:0000259" key="7">
    <source>
        <dbReference type="PROSITE" id="PS51195"/>
    </source>
</evidence>
<accession>A0ABD1SHY5</accession>
<organism evidence="8 9">
    <name type="scientific">Forsythia ovata</name>
    <dbReference type="NCBI Taxonomy" id="205694"/>
    <lineage>
        <taxon>Eukaryota</taxon>
        <taxon>Viridiplantae</taxon>
        <taxon>Streptophyta</taxon>
        <taxon>Embryophyta</taxon>
        <taxon>Tracheophyta</taxon>
        <taxon>Spermatophyta</taxon>
        <taxon>Magnoliopsida</taxon>
        <taxon>eudicotyledons</taxon>
        <taxon>Gunneridae</taxon>
        <taxon>Pentapetalae</taxon>
        <taxon>asterids</taxon>
        <taxon>lamiids</taxon>
        <taxon>Lamiales</taxon>
        <taxon>Oleaceae</taxon>
        <taxon>Forsythieae</taxon>
        <taxon>Forsythia</taxon>
    </lineage>
</organism>
<evidence type="ECO:0000313" key="9">
    <source>
        <dbReference type="Proteomes" id="UP001604277"/>
    </source>
</evidence>
<evidence type="ECO:0000256" key="3">
    <source>
        <dbReference type="ARBA" id="ARBA00022806"/>
    </source>
</evidence>
<dbReference type="GO" id="GO:0005524">
    <property type="term" value="F:ATP binding"/>
    <property type="evidence" value="ECO:0007669"/>
    <property type="project" value="UniProtKB-KW"/>
</dbReference>
<keyword evidence="4" id="KW-0067">ATP-binding</keyword>
<dbReference type="InterPro" id="IPR014014">
    <property type="entry name" value="RNA_helicase_DEAD_Q_motif"/>
</dbReference>
<sequence>MPVTREGYKSGQASQKRSTQSGGRRFARNDYICESNILNDELEDEHIDDVFPSENMYKSNNKVNNHRSGRASQHRFTESVGKGSVRGNYREANISNHEVEDGHMDGAFYPQDLSRFNKRAMGNRMSSTRGGYTYGRPSQWRSTHGGGTRDNNRHQEPNTPNDELGDEHIDDATRGPNCATPMPVDQSQRIEIGIEGDKQDKYIWSTTNNVNVYGAWKKTTKDRYKDMMNDARNQAKRKSQSINHVDWRGLGPPWIRVEHWDSLLNYWDTKKWKNNAKIAKENCLAQGCDGKMTKHRDDPEGGSPPKQGDEVLTDRKEKTWEEDLAEEQERLDEEMEKRMKKSSKTWTLDGESDDEKAEFEEKTDMDVEESGAAKPMGEAGNGLSLDFKNDVVSPFQNRGGDAVVDDEIDPLDAFMNSMVLPEVNKLNDISPSASTDTSRMEISRMTSEEMSAYRKQLELKIHGKDVPKPIKTWHQTGLSTKILETIKKLNYERPMPIQM</sequence>
<name>A0ABD1SHY5_9LAMI</name>
<feature type="compositionally biased region" description="Acidic residues" evidence="6">
    <location>
        <begin position="322"/>
        <end position="334"/>
    </location>
</feature>
<feature type="domain" description="DEAD-box RNA helicase Q" evidence="7">
    <location>
        <begin position="471"/>
        <end position="499"/>
    </location>
</feature>
<feature type="region of interest" description="Disordered" evidence="6">
    <location>
        <begin position="1"/>
        <end position="29"/>
    </location>
</feature>
<keyword evidence="3" id="KW-0347">Helicase</keyword>
<feature type="region of interest" description="Disordered" evidence="6">
    <location>
        <begin position="119"/>
        <end position="166"/>
    </location>
</feature>
<proteinExistence type="predicted"/>
<evidence type="ECO:0000313" key="8">
    <source>
        <dbReference type="EMBL" id="KAL2500276.1"/>
    </source>
</evidence>
<feature type="compositionally biased region" description="Basic residues" evidence="6">
    <location>
        <begin position="64"/>
        <end position="73"/>
    </location>
</feature>
<dbReference type="GO" id="GO:0004386">
    <property type="term" value="F:helicase activity"/>
    <property type="evidence" value="ECO:0007669"/>
    <property type="project" value="UniProtKB-KW"/>
</dbReference>
<dbReference type="AlphaFoldDB" id="A0ABD1SHY5"/>
<dbReference type="GO" id="GO:0016787">
    <property type="term" value="F:hydrolase activity"/>
    <property type="evidence" value="ECO:0007669"/>
    <property type="project" value="UniProtKB-KW"/>
</dbReference>